<name>A0A7J6P4G2_PEROL</name>
<evidence type="ECO:0000313" key="3">
    <source>
        <dbReference type="EMBL" id="KAF4690211.1"/>
    </source>
</evidence>
<proteinExistence type="inferred from homology"/>
<organism evidence="3 4">
    <name type="scientific">Perkinsus olseni</name>
    <name type="common">Perkinsus atlanticus</name>
    <dbReference type="NCBI Taxonomy" id="32597"/>
    <lineage>
        <taxon>Eukaryota</taxon>
        <taxon>Sar</taxon>
        <taxon>Alveolata</taxon>
        <taxon>Perkinsozoa</taxon>
        <taxon>Perkinsea</taxon>
        <taxon>Perkinsida</taxon>
        <taxon>Perkinsidae</taxon>
        <taxon>Perkinsus</taxon>
    </lineage>
</organism>
<dbReference type="PANTHER" id="PTHR47966">
    <property type="entry name" value="BETA-SITE APP-CLEAVING ENZYME, ISOFORM A-RELATED"/>
    <property type="match status" value="1"/>
</dbReference>
<accession>A0A7J6P4G2</accession>
<protein>
    <recommendedName>
        <fullName evidence="2">Peptidase A1 domain-containing protein</fullName>
    </recommendedName>
</protein>
<sequence length="299" mass="33255">MRSIAFLLVGVAGQDPPFANSLTPPENIPEWDDYCKYKNGPESYCKYELEPMLCQGAPQTAVNMRFGVVTDAWYITPGGLLKESRGGYTFLEQLLAAKVINKTGFTLTVENDDGGELVIGSLKPRSPTETGALVYLPLTGIPYKSQKWSVSVARVFIHVVGRSPYDIRVSSSVLIDSGSPGLMGPQSFVDKLFSVFTRNWRKANRGTPDHKRNEYGLLIDCDDAEYVPDLSVRFYTGRGRTMLLTIPKRHLVAPEEAPSGHTCLIPARVWPSWVFGMPIFRGRSIRFDVDNKAIGFILK</sequence>
<dbReference type="Proteomes" id="UP000541610">
    <property type="component" value="Unassembled WGS sequence"/>
</dbReference>
<dbReference type="Pfam" id="PF00026">
    <property type="entry name" value="Asp"/>
    <property type="match status" value="1"/>
</dbReference>
<dbReference type="InterPro" id="IPR021109">
    <property type="entry name" value="Peptidase_aspartic_dom_sf"/>
</dbReference>
<comment type="caution">
    <text evidence="3">The sequence shown here is derived from an EMBL/GenBank/DDBJ whole genome shotgun (WGS) entry which is preliminary data.</text>
</comment>
<dbReference type="InterPro" id="IPR001461">
    <property type="entry name" value="Aspartic_peptidase_A1"/>
</dbReference>
<dbReference type="SUPFAM" id="SSF50630">
    <property type="entry name" value="Acid proteases"/>
    <property type="match status" value="1"/>
</dbReference>
<gene>
    <name evidence="3" type="ORF">FOZ60_000485</name>
</gene>
<dbReference type="InterPro" id="IPR034164">
    <property type="entry name" value="Pepsin-like_dom"/>
</dbReference>
<feature type="domain" description="Peptidase A1" evidence="2">
    <location>
        <begin position="1"/>
        <end position="297"/>
    </location>
</feature>
<dbReference type="PROSITE" id="PS51767">
    <property type="entry name" value="PEPTIDASE_A1"/>
    <property type="match status" value="1"/>
</dbReference>
<dbReference type="OrthoDB" id="771136at2759"/>
<evidence type="ECO:0000313" key="4">
    <source>
        <dbReference type="Proteomes" id="UP000541610"/>
    </source>
</evidence>
<comment type="similarity">
    <text evidence="1">Belongs to the peptidase A1 family.</text>
</comment>
<dbReference type="AlphaFoldDB" id="A0A7J6P4G2"/>
<reference evidence="3 4" key="1">
    <citation type="submission" date="2020-04" db="EMBL/GenBank/DDBJ databases">
        <title>Perkinsus olseni comparative genomics.</title>
        <authorList>
            <person name="Bogema D.R."/>
        </authorList>
    </citation>
    <scope>NUCLEOTIDE SEQUENCE [LARGE SCALE GENOMIC DNA]</scope>
    <source>
        <strain evidence="3">00978-12</strain>
    </source>
</reference>
<dbReference type="Gene3D" id="2.40.70.10">
    <property type="entry name" value="Acid Proteases"/>
    <property type="match status" value="1"/>
</dbReference>
<evidence type="ECO:0000256" key="1">
    <source>
        <dbReference type="ARBA" id="ARBA00007447"/>
    </source>
</evidence>
<dbReference type="EMBL" id="JABANP010000104">
    <property type="protein sequence ID" value="KAF4690211.1"/>
    <property type="molecule type" value="Genomic_DNA"/>
</dbReference>
<dbReference type="GO" id="GO:0004190">
    <property type="term" value="F:aspartic-type endopeptidase activity"/>
    <property type="evidence" value="ECO:0007669"/>
    <property type="project" value="InterPro"/>
</dbReference>
<dbReference type="InterPro" id="IPR033121">
    <property type="entry name" value="PEPTIDASE_A1"/>
</dbReference>
<dbReference type="PANTHER" id="PTHR47966:SF74">
    <property type="entry name" value="AGR407CP"/>
    <property type="match status" value="1"/>
</dbReference>
<dbReference type="CDD" id="cd05471">
    <property type="entry name" value="pepsin_like"/>
    <property type="match status" value="1"/>
</dbReference>
<dbReference type="GO" id="GO:0006508">
    <property type="term" value="P:proteolysis"/>
    <property type="evidence" value="ECO:0007669"/>
    <property type="project" value="InterPro"/>
</dbReference>
<evidence type="ECO:0000259" key="2">
    <source>
        <dbReference type="PROSITE" id="PS51767"/>
    </source>
</evidence>